<organism evidence="1 2">
    <name type="scientific">Ambrosiozyma monospora</name>
    <name type="common">Yeast</name>
    <name type="synonym">Endomycopsis monosporus</name>
    <dbReference type="NCBI Taxonomy" id="43982"/>
    <lineage>
        <taxon>Eukaryota</taxon>
        <taxon>Fungi</taxon>
        <taxon>Dikarya</taxon>
        <taxon>Ascomycota</taxon>
        <taxon>Saccharomycotina</taxon>
        <taxon>Pichiomycetes</taxon>
        <taxon>Pichiales</taxon>
        <taxon>Pichiaceae</taxon>
        <taxon>Ambrosiozyma</taxon>
    </lineage>
</organism>
<name>A0ACB5SR17_AMBMO</name>
<keyword evidence="2" id="KW-1185">Reference proteome</keyword>
<protein>
    <submittedName>
        <fullName evidence="1">Unnamed protein product</fullName>
    </submittedName>
</protein>
<sequence length="290" mass="32740">MVLTPCCQFEPTEDKRCCLRRSIGETVYDNGSQFVGILISKIKVKKENPLKDPQPSKPSNSTTLGTFDTIDFTDSDENFSSSKPGTQLLTPSITPNLSHKAALRTNRPMPMQVPGLEPYLDPPPSHLEKLKDFYLNGMKVGTALIIRINFLHRRNSSAQWKTSKKNPTLLEFYPNLINTSIIYINTVGLPPANTFLSGPTEERRKKKLEEESQKLIIKLTTTTFSYTTNLTFQLEHIDYENTNDILPPSDFKTILTKSPAAFDQANVQELCPSQICFLIKLPNPRCVKPF</sequence>
<evidence type="ECO:0000313" key="1">
    <source>
        <dbReference type="EMBL" id="GME70324.1"/>
    </source>
</evidence>
<gene>
    <name evidence="1" type="ORF">Amon02_000015000</name>
</gene>
<reference evidence="1" key="1">
    <citation type="submission" date="2023-04" db="EMBL/GenBank/DDBJ databases">
        <title>Ambrosiozyma monospora NBRC 10751.</title>
        <authorList>
            <person name="Ichikawa N."/>
            <person name="Sato H."/>
            <person name="Tonouchi N."/>
        </authorList>
    </citation>
    <scope>NUCLEOTIDE SEQUENCE</scope>
    <source>
        <strain evidence="1">NBRC 10751</strain>
    </source>
</reference>
<proteinExistence type="predicted"/>
<accession>A0ACB5SR17</accession>
<dbReference type="Proteomes" id="UP001165064">
    <property type="component" value="Unassembled WGS sequence"/>
</dbReference>
<comment type="caution">
    <text evidence="1">The sequence shown here is derived from an EMBL/GenBank/DDBJ whole genome shotgun (WGS) entry which is preliminary data.</text>
</comment>
<evidence type="ECO:0000313" key="2">
    <source>
        <dbReference type="Proteomes" id="UP001165064"/>
    </source>
</evidence>
<dbReference type="EMBL" id="BSXS01000018">
    <property type="protein sequence ID" value="GME70324.1"/>
    <property type="molecule type" value="Genomic_DNA"/>
</dbReference>